<evidence type="ECO:0000256" key="1">
    <source>
        <dbReference type="ARBA" id="ARBA00004651"/>
    </source>
</evidence>
<dbReference type="GO" id="GO:0020037">
    <property type="term" value="F:heme binding"/>
    <property type="evidence" value="ECO:0007669"/>
    <property type="project" value="TreeGrafter"/>
</dbReference>
<dbReference type="InterPro" id="IPR051542">
    <property type="entry name" value="Hydrogenase_cytochrome"/>
</dbReference>
<evidence type="ECO:0000313" key="9">
    <source>
        <dbReference type="Proteomes" id="UP000199585"/>
    </source>
</evidence>
<gene>
    <name evidence="8" type="ORF">SAMN04488003_12254</name>
</gene>
<comment type="subcellular location">
    <subcellularLocation>
        <location evidence="1">Cell membrane</location>
        <topology evidence="1">Multi-pass membrane protein</topology>
    </subcellularLocation>
</comment>
<evidence type="ECO:0000256" key="4">
    <source>
        <dbReference type="ARBA" id="ARBA00022989"/>
    </source>
</evidence>
<dbReference type="PANTHER" id="PTHR30485:SF2">
    <property type="entry name" value="BLL0597 PROTEIN"/>
    <property type="match status" value="1"/>
</dbReference>
<dbReference type="Pfam" id="PF01292">
    <property type="entry name" value="Ni_hydr_CYTB"/>
    <property type="match status" value="1"/>
</dbReference>
<dbReference type="GO" id="GO:0022904">
    <property type="term" value="P:respiratory electron transport chain"/>
    <property type="evidence" value="ECO:0007669"/>
    <property type="project" value="InterPro"/>
</dbReference>
<dbReference type="SUPFAM" id="SSF81342">
    <property type="entry name" value="Transmembrane di-heme cytochromes"/>
    <property type="match status" value="1"/>
</dbReference>
<sequence length="189" mass="20907">MTAVHATRHSPRVRVWDAGVRLFHWGLVTCVASAWLLVDPRWLHRRIGYVVIGLIAFRLVWGVIGTRYARWGDFIPGPRRLIAYLAAMRQGREARTLGHNPAGAAMIVALLAVLSGICATGIMMGMDRYFGQDWVEHWHEGMVNGLLALIALHLGGVILASLRHRENLVAAMISGQKDLHDPTGPHDAT</sequence>
<reference evidence="8 9" key="1">
    <citation type="submission" date="2016-10" db="EMBL/GenBank/DDBJ databases">
        <authorList>
            <person name="de Groot N.N."/>
        </authorList>
    </citation>
    <scope>NUCLEOTIDE SEQUENCE [LARGE SCALE GENOMIC DNA]</scope>
    <source>
        <strain evidence="8 9">DSM 16213</strain>
    </source>
</reference>
<dbReference type="OrthoDB" id="196472at2"/>
<dbReference type="AlphaFoldDB" id="A0A1H8HWH6"/>
<keyword evidence="5 6" id="KW-0472">Membrane</keyword>
<dbReference type="Proteomes" id="UP000199585">
    <property type="component" value="Unassembled WGS sequence"/>
</dbReference>
<keyword evidence="3 6" id="KW-0812">Transmembrane</keyword>
<keyword evidence="2" id="KW-1003">Cell membrane</keyword>
<evidence type="ECO:0000256" key="2">
    <source>
        <dbReference type="ARBA" id="ARBA00022475"/>
    </source>
</evidence>
<feature type="transmembrane region" description="Helical" evidence="6">
    <location>
        <begin position="102"/>
        <end position="122"/>
    </location>
</feature>
<evidence type="ECO:0000256" key="3">
    <source>
        <dbReference type="ARBA" id="ARBA00022692"/>
    </source>
</evidence>
<keyword evidence="9" id="KW-1185">Reference proteome</keyword>
<dbReference type="RefSeq" id="WP_089904937.1">
    <property type="nucleotide sequence ID" value="NZ_FOCI01000022.1"/>
</dbReference>
<feature type="transmembrane region" description="Helical" evidence="6">
    <location>
        <begin position="18"/>
        <end position="37"/>
    </location>
</feature>
<name>A0A1H8HWH6_9RHOB</name>
<proteinExistence type="predicted"/>
<dbReference type="InterPro" id="IPR011577">
    <property type="entry name" value="Cyt_b561_bac/Ni-Hgenase"/>
</dbReference>
<feature type="domain" description="Cytochrome b561 bacterial/Ni-hydrogenase" evidence="7">
    <location>
        <begin position="15"/>
        <end position="175"/>
    </location>
</feature>
<dbReference type="PANTHER" id="PTHR30485">
    <property type="entry name" value="NI/FE-HYDROGENASE 1 B-TYPE CYTOCHROME SUBUNIT"/>
    <property type="match status" value="1"/>
</dbReference>
<feature type="transmembrane region" description="Helical" evidence="6">
    <location>
        <begin position="49"/>
        <end position="69"/>
    </location>
</feature>
<keyword evidence="4 6" id="KW-1133">Transmembrane helix</keyword>
<evidence type="ECO:0000313" key="8">
    <source>
        <dbReference type="EMBL" id="SEN60452.1"/>
    </source>
</evidence>
<dbReference type="STRING" id="245187.SAMN04488003_12254"/>
<dbReference type="InterPro" id="IPR016174">
    <property type="entry name" value="Di-haem_cyt_TM"/>
</dbReference>
<evidence type="ECO:0000256" key="5">
    <source>
        <dbReference type="ARBA" id="ARBA00023136"/>
    </source>
</evidence>
<organism evidence="8 9">
    <name type="scientific">Loktanella fryxellensis</name>
    <dbReference type="NCBI Taxonomy" id="245187"/>
    <lineage>
        <taxon>Bacteria</taxon>
        <taxon>Pseudomonadati</taxon>
        <taxon>Pseudomonadota</taxon>
        <taxon>Alphaproteobacteria</taxon>
        <taxon>Rhodobacterales</taxon>
        <taxon>Roseobacteraceae</taxon>
        <taxon>Loktanella</taxon>
    </lineage>
</organism>
<dbReference type="GO" id="GO:0005886">
    <property type="term" value="C:plasma membrane"/>
    <property type="evidence" value="ECO:0007669"/>
    <property type="project" value="UniProtKB-SubCell"/>
</dbReference>
<feature type="transmembrane region" description="Helical" evidence="6">
    <location>
        <begin position="142"/>
        <end position="162"/>
    </location>
</feature>
<dbReference type="GO" id="GO:0009055">
    <property type="term" value="F:electron transfer activity"/>
    <property type="evidence" value="ECO:0007669"/>
    <property type="project" value="InterPro"/>
</dbReference>
<accession>A0A1H8HWH6</accession>
<evidence type="ECO:0000256" key="6">
    <source>
        <dbReference type="SAM" id="Phobius"/>
    </source>
</evidence>
<protein>
    <submittedName>
        <fullName evidence="8">Cytochrome b</fullName>
    </submittedName>
</protein>
<evidence type="ECO:0000259" key="7">
    <source>
        <dbReference type="Pfam" id="PF01292"/>
    </source>
</evidence>
<dbReference type="Gene3D" id="1.20.950.20">
    <property type="entry name" value="Transmembrane di-heme cytochromes, Chain C"/>
    <property type="match status" value="1"/>
</dbReference>
<dbReference type="EMBL" id="FOCI01000022">
    <property type="protein sequence ID" value="SEN60452.1"/>
    <property type="molecule type" value="Genomic_DNA"/>
</dbReference>